<proteinExistence type="predicted"/>
<comment type="caution">
    <text evidence="2">The sequence shown here is derived from an EMBL/GenBank/DDBJ whole genome shotgun (WGS) entry which is preliminary data.</text>
</comment>
<dbReference type="InterPro" id="IPR013216">
    <property type="entry name" value="Methyltransf_11"/>
</dbReference>
<dbReference type="Proteomes" id="UP000391919">
    <property type="component" value="Unassembled WGS sequence"/>
</dbReference>
<gene>
    <name evidence="2" type="ORF">BpJC7_16270</name>
</gene>
<accession>A0A5J4JMW5</accession>
<dbReference type="SUPFAM" id="SSF53335">
    <property type="entry name" value="S-adenosyl-L-methionine-dependent methyltransferases"/>
    <property type="match status" value="1"/>
</dbReference>
<evidence type="ECO:0000313" key="2">
    <source>
        <dbReference type="EMBL" id="GER70324.1"/>
    </source>
</evidence>
<dbReference type="PANTHER" id="PTHR45036:SF1">
    <property type="entry name" value="METHYLTRANSFERASE LIKE 7A"/>
    <property type="match status" value="1"/>
</dbReference>
<organism evidence="2 3">
    <name type="scientific">Weizmannia acidilactici</name>
    <dbReference type="NCBI Taxonomy" id="2607726"/>
    <lineage>
        <taxon>Bacteria</taxon>
        <taxon>Bacillati</taxon>
        <taxon>Bacillota</taxon>
        <taxon>Bacilli</taxon>
        <taxon>Bacillales</taxon>
        <taxon>Bacillaceae</taxon>
        <taxon>Heyndrickxia</taxon>
    </lineage>
</organism>
<dbReference type="AlphaFoldDB" id="A0A5J4JMW5"/>
<dbReference type="InterPro" id="IPR052356">
    <property type="entry name" value="Thiol_S-MT"/>
</dbReference>
<feature type="domain" description="Methyltransferase type 11" evidence="1">
    <location>
        <begin position="6"/>
        <end position="98"/>
    </location>
</feature>
<dbReference type="InterPro" id="IPR029063">
    <property type="entry name" value="SAM-dependent_MTases_sf"/>
</dbReference>
<dbReference type="PANTHER" id="PTHR45036">
    <property type="entry name" value="METHYLTRANSFERASE LIKE 7B"/>
    <property type="match status" value="1"/>
</dbReference>
<sequence>MGRVPEIGSGSGINFPLYRNVEQVDAIEPDKEMQKNAKQRLEAAAVPIHCHEMRAEQLDFPDTSFDTVVSTFVFCTIPDPEKSLKKIRWVGKPGTVYLFFEHVKMEQPMLAKAQDLLTPFWKRICAVAT</sequence>
<protein>
    <recommendedName>
        <fullName evidence="1">Methyltransferase type 11 domain-containing protein</fullName>
    </recommendedName>
</protein>
<dbReference type="Pfam" id="PF08241">
    <property type="entry name" value="Methyltransf_11"/>
    <property type="match status" value="1"/>
</dbReference>
<name>A0A5J4JMW5_9BACI</name>
<keyword evidence="3" id="KW-1185">Reference proteome</keyword>
<dbReference type="CDD" id="cd02440">
    <property type="entry name" value="AdoMet_MTases"/>
    <property type="match status" value="1"/>
</dbReference>
<dbReference type="GO" id="GO:0008757">
    <property type="term" value="F:S-adenosylmethionine-dependent methyltransferase activity"/>
    <property type="evidence" value="ECO:0007669"/>
    <property type="project" value="InterPro"/>
</dbReference>
<evidence type="ECO:0000313" key="3">
    <source>
        <dbReference type="Proteomes" id="UP000391919"/>
    </source>
</evidence>
<dbReference type="EMBL" id="BKZQ01000018">
    <property type="protein sequence ID" value="GER70324.1"/>
    <property type="molecule type" value="Genomic_DNA"/>
</dbReference>
<evidence type="ECO:0000259" key="1">
    <source>
        <dbReference type="Pfam" id="PF08241"/>
    </source>
</evidence>
<reference evidence="2 3" key="1">
    <citation type="submission" date="2019-09" db="EMBL/GenBank/DDBJ databases">
        <title>Draft genome sequence of Bacillus sp. JC-7.</title>
        <authorList>
            <person name="Tanaka N."/>
            <person name="Shiwa Y."/>
            <person name="Fujita N."/>
            <person name="Tanasupawat S."/>
        </authorList>
    </citation>
    <scope>NUCLEOTIDE SEQUENCE [LARGE SCALE GENOMIC DNA]</scope>
    <source>
        <strain evidence="2 3">JC-7</strain>
    </source>
</reference>
<dbReference type="Gene3D" id="3.40.50.150">
    <property type="entry name" value="Vaccinia Virus protein VP39"/>
    <property type="match status" value="1"/>
</dbReference>